<protein>
    <submittedName>
        <fullName evidence="4">Uncharacterized protein LOC100370540</fullName>
    </submittedName>
</protein>
<feature type="compositionally biased region" description="Basic and acidic residues" evidence="1">
    <location>
        <begin position="131"/>
        <end position="145"/>
    </location>
</feature>
<proteinExistence type="predicted"/>
<dbReference type="GeneID" id="100370540"/>
<feature type="compositionally biased region" description="Polar residues" evidence="1">
    <location>
        <begin position="190"/>
        <end position="201"/>
    </location>
</feature>
<feature type="transmembrane region" description="Helical" evidence="2">
    <location>
        <begin position="58"/>
        <end position="82"/>
    </location>
</feature>
<name>A0ABM0LXH8_SACKO</name>
<evidence type="ECO:0000256" key="2">
    <source>
        <dbReference type="SAM" id="Phobius"/>
    </source>
</evidence>
<feature type="transmembrane region" description="Helical" evidence="2">
    <location>
        <begin position="30"/>
        <end position="52"/>
    </location>
</feature>
<sequence length="201" mass="22062">MNEAVLTRSPTDIFIEEPKICGHKIKTKECALLLIGIFCLLAGGVMMIVGIIGTEGHLVAILGTLVVILGIVTFSFSISLLCCKKRREGHKKTAQHNKPIVKGGITLQLPKKKKKLAEQSQPMIQVDIVNEDAKPEAEQSLKENDHEDEEEHETMTSHDVTDMRAPLTPSASENKRISTSSSQSDKRKISTSTRSSATEMV</sequence>
<evidence type="ECO:0000256" key="1">
    <source>
        <dbReference type="SAM" id="MobiDB-lite"/>
    </source>
</evidence>
<keyword evidence="2" id="KW-0812">Transmembrane</keyword>
<feature type="compositionally biased region" description="Basic and acidic residues" evidence="1">
    <location>
        <begin position="153"/>
        <end position="162"/>
    </location>
</feature>
<reference evidence="4" key="1">
    <citation type="submission" date="2025-08" db="UniProtKB">
        <authorList>
            <consortium name="RefSeq"/>
        </authorList>
    </citation>
    <scope>IDENTIFICATION</scope>
    <source>
        <tissue evidence="4">Testes</tissue>
    </source>
</reference>
<evidence type="ECO:0000313" key="4">
    <source>
        <dbReference type="RefSeq" id="XP_006812469.1"/>
    </source>
</evidence>
<evidence type="ECO:0000313" key="3">
    <source>
        <dbReference type="Proteomes" id="UP000694865"/>
    </source>
</evidence>
<keyword evidence="3" id="KW-1185">Reference proteome</keyword>
<accession>A0ABM0LXH8</accession>
<dbReference type="RefSeq" id="XP_006812469.1">
    <property type="nucleotide sequence ID" value="XM_006812406.1"/>
</dbReference>
<keyword evidence="2" id="KW-0472">Membrane</keyword>
<dbReference type="Proteomes" id="UP000694865">
    <property type="component" value="Unplaced"/>
</dbReference>
<keyword evidence="2" id="KW-1133">Transmembrane helix</keyword>
<feature type="compositionally biased region" description="Polar residues" evidence="1">
    <location>
        <begin position="169"/>
        <end position="183"/>
    </location>
</feature>
<gene>
    <name evidence="4" type="primary">LOC100370540</name>
</gene>
<feature type="region of interest" description="Disordered" evidence="1">
    <location>
        <begin position="125"/>
        <end position="201"/>
    </location>
</feature>
<organism evidence="3 4">
    <name type="scientific">Saccoglossus kowalevskii</name>
    <name type="common">Acorn worm</name>
    <dbReference type="NCBI Taxonomy" id="10224"/>
    <lineage>
        <taxon>Eukaryota</taxon>
        <taxon>Metazoa</taxon>
        <taxon>Hemichordata</taxon>
        <taxon>Enteropneusta</taxon>
        <taxon>Harrimaniidae</taxon>
        <taxon>Saccoglossus</taxon>
    </lineage>
</organism>